<evidence type="ECO:0000256" key="8">
    <source>
        <dbReference type="ARBA" id="ARBA00022695"/>
    </source>
</evidence>
<keyword evidence="10 13" id="KW-0067">ATP-binding</keyword>
<keyword evidence="5 13" id="KW-0963">Cytoplasm</keyword>
<evidence type="ECO:0000256" key="13">
    <source>
        <dbReference type="PIRNR" id="PIRNR004930"/>
    </source>
</evidence>
<feature type="domain" description="YrdC-like" evidence="15">
    <location>
        <begin position="4"/>
        <end position="190"/>
    </location>
</feature>
<dbReference type="InterPro" id="IPR010923">
    <property type="entry name" value="T(6)A37_SUA5"/>
</dbReference>
<dbReference type="NCBIfam" id="TIGR00057">
    <property type="entry name" value="L-threonylcarbamoyladenylate synthase"/>
    <property type="match status" value="1"/>
</dbReference>
<gene>
    <name evidence="16" type="ORF">GOQ30_14905</name>
</gene>
<feature type="binding site" evidence="14">
    <location>
        <position position="134"/>
    </location>
    <ligand>
        <name>ATP</name>
        <dbReference type="ChEBI" id="CHEBI:30616"/>
    </ligand>
</feature>
<evidence type="ECO:0000256" key="1">
    <source>
        <dbReference type="ARBA" id="ARBA00004496"/>
    </source>
</evidence>
<dbReference type="RefSeq" id="WP_140998886.1">
    <property type="nucleotide sequence ID" value="NZ_VDCZ01000012.1"/>
</dbReference>
<feature type="binding site" evidence="14">
    <location>
        <position position="172"/>
    </location>
    <ligand>
        <name>L-threonine</name>
        <dbReference type="ChEBI" id="CHEBI:57926"/>
    </ligand>
</feature>
<dbReference type="PANTHER" id="PTHR17490:SF16">
    <property type="entry name" value="THREONYLCARBAMOYL-AMP SYNTHASE"/>
    <property type="match status" value="1"/>
</dbReference>
<dbReference type="InterPro" id="IPR050156">
    <property type="entry name" value="TC-AMP_synthase_SUA5"/>
</dbReference>
<comment type="catalytic activity">
    <reaction evidence="12 13">
        <text>L-threonine + hydrogencarbonate + ATP = L-threonylcarbamoyladenylate + diphosphate + H2O</text>
        <dbReference type="Rhea" id="RHEA:36407"/>
        <dbReference type="ChEBI" id="CHEBI:15377"/>
        <dbReference type="ChEBI" id="CHEBI:17544"/>
        <dbReference type="ChEBI" id="CHEBI:30616"/>
        <dbReference type="ChEBI" id="CHEBI:33019"/>
        <dbReference type="ChEBI" id="CHEBI:57926"/>
        <dbReference type="ChEBI" id="CHEBI:73682"/>
        <dbReference type="EC" id="2.7.7.87"/>
    </reaction>
</comment>
<accession>A0A6I4IU98</accession>
<keyword evidence="9 13" id="KW-0547">Nucleotide-binding</keyword>
<dbReference type="Proteomes" id="UP000431264">
    <property type="component" value="Unassembled WGS sequence"/>
</dbReference>
<dbReference type="Gene3D" id="3.90.870.10">
    <property type="entry name" value="DHBP synthase"/>
    <property type="match status" value="1"/>
</dbReference>
<evidence type="ECO:0000256" key="11">
    <source>
        <dbReference type="ARBA" id="ARBA00029774"/>
    </source>
</evidence>
<dbReference type="GO" id="GO:0061710">
    <property type="term" value="F:L-threonylcarbamoyladenylate synthase"/>
    <property type="evidence" value="ECO:0007669"/>
    <property type="project" value="UniProtKB-EC"/>
</dbReference>
<dbReference type="GO" id="GO:0003725">
    <property type="term" value="F:double-stranded RNA binding"/>
    <property type="evidence" value="ECO:0007669"/>
    <property type="project" value="UniProtKB-UniRule"/>
</dbReference>
<comment type="similarity">
    <text evidence="2 13">Belongs to the SUA5 family.</text>
</comment>
<organism evidence="16 17">
    <name type="scientific">Flavobacterium profundi</name>
    <dbReference type="NCBI Taxonomy" id="1774945"/>
    <lineage>
        <taxon>Bacteria</taxon>
        <taxon>Pseudomonadati</taxon>
        <taxon>Bacteroidota</taxon>
        <taxon>Flavobacteriia</taxon>
        <taxon>Flavobacteriales</taxon>
        <taxon>Flavobacteriaceae</taxon>
        <taxon>Flavobacterium</taxon>
    </lineage>
</organism>
<dbReference type="GO" id="GO:0000049">
    <property type="term" value="F:tRNA binding"/>
    <property type="evidence" value="ECO:0007669"/>
    <property type="project" value="TreeGrafter"/>
</dbReference>
<dbReference type="GO" id="GO:0008033">
    <property type="term" value="P:tRNA processing"/>
    <property type="evidence" value="ECO:0007669"/>
    <property type="project" value="UniProtKB-KW"/>
</dbReference>
<feature type="binding site" evidence="14">
    <location>
        <position position="49"/>
    </location>
    <ligand>
        <name>ATP</name>
        <dbReference type="ChEBI" id="CHEBI:30616"/>
    </ligand>
</feature>
<evidence type="ECO:0000256" key="3">
    <source>
        <dbReference type="ARBA" id="ARBA00012584"/>
    </source>
</evidence>
<sequence length="319" mass="35791">MKISTNILEAKKYLEQSKIIAIPTETVYGLAANIYDESAIRSIYSIKKRPLTNPLIVHIKSKDELAQYTFDASEKALLLAERFWPGPLTLVLPKSEKIPSYISAYKDTVALRVPAHEMTLQLLNCLSFPLAAPSANPSNRVSPTNANHVKGYFESEIPFILDGGECKKGLESTIIGFENKEPVLYRLGALSVETIEKVVGQIKIKNNANNLPAAPGMFSKHYAPKIPLYIIDNLNTFLEETSLSSIAYLGFNKKNRHPKIKTSYLLSEKRDLNEAAKNLYRTLIHIDSKKYDAIITHLFPEKEQGKAINDRLKRASCKL</sequence>
<dbReference type="InterPro" id="IPR017945">
    <property type="entry name" value="DHBP_synth_RibB-like_a/b_dom"/>
</dbReference>
<keyword evidence="6 13" id="KW-0808">Transferase</keyword>
<dbReference type="PIRSF" id="PIRSF004930">
    <property type="entry name" value="Tln_factor_SUA5"/>
    <property type="match status" value="1"/>
</dbReference>
<evidence type="ECO:0000256" key="5">
    <source>
        <dbReference type="ARBA" id="ARBA00022490"/>
    </source>
</evidence>
<comment type="caution">
    <text evidence="16">The sequence shown here is derived from an EMBL/GenBank/DDBJ whole genome shotgun (WGS) entry which is preliminary data.</text>
</comment>
<evidence type="ECO:0000313" key="16">
    <source>
        <dbReference type="EMBL" id="MVO10462.1"/>
    </source>
</evidence>
<reference evidence="17" key="1">
    <citation type="submission" date="2019-05" db="EMBL/GenBank/DDBJ databases">
        <title>Flavobacterium profundi sp. nov., isolated from a deep-sea seamount.</title>
        <authorList>
            <person name="Zhang D.-C."/>
        </authorList>
    </citation>
    <scope>NUCLEOTIDE SEQUENCE [LARGE SCALE GENOMIC DNA]</scope>
    <source>
        <strain evidence="17">TP390</strain>
    </source>
</reference>
<dbReference type="Pfam" id="PF01300">
    <property type="entry name" value="Sua5_yciO_yrdC"/>
    <property type="match status" value="1"/>
</dbReference>
<evidence type="ECO:0000256" key="2">
    <source>
        <dbReference type="ARBA" id="ARBA00007663"/>
    </source>
</evidence>
<comment type="subcellular location">
    <subcellularLocation>
        <location evidence="1 13">Cytoplasm</location>
    </subcellularLocation>
</comment>
<dbReference type="EC" id="2.7.7.87" evidence="3 13"/>
<dbReference type="InterPro" id="IPR006070">
    <property type="entry name" value="Sua5-like_dom"/>
</dbReference>
<dbReference type="Pfam" id="PF03481">
    <property type="entry name" value="Sua5_C"/>
    <property type="match status" value="1"/>
</dbReference>
<dbReference type="AlphaFoldDB" id="A0A6I4IU98"/>
<keyword evidence="7 13" id="KW-0819">tRNA processing</keyword>
<dbReference type="Gene3D" id="3.40.50.11030">
    <property type="entry name" value="Threonylcarbamoyl-AMP synthase, C-terminal domain"/>
    <property type="match status" value="1"/>
</dbReference>
<dbReference type="SUPFAM" id="SSF55821">
    <property type="entry name" value="YrdC/RibB"/>
    <property type="match status" value="1"/>
</dbReference>
<evidence type="ECO:0000256" key="14">
    <source>
        <dbReference type="PIRSR" id="PIRSR004930-1"/>
    </source>
</evidence>
<dbReference type="FunFam" id="3.90.870.10:FF:000009">
    <property type="entry name" value="Threonylcarbamoyl-AMP synthase, putative"/>
    <property type="match status" value="1"/>
</dbReference>
<feature type="binding site" evidence="14">
    <location>
        <position position="26"/>
    </location>
    <ligand>
        <name>L-threonine</name>
        <dbReference type="ChEBI" id="CHEBI:57926"/>
    </ligand>
</feature>
<evidence type="ECO:0000256" key="10">
    <source>
        <dbReference type="ARBA" id="ARBA00022840"/>
    </source>
</evidence>
<feature type="binding site" evidence="14">
    <location>
        <position position="53"/>
    </location>
    <ligand>
        <name>ATP</name>
        <dbReference type="ChEBI" id="CHEBI:30616"/>
    </ligand>
</feature>
<feature type="binding site" evidence="14">
    <location>
        <position position="108"/>
    </location>
    <ligand>
        <name>ATP</name>
        <dbReference type="ChEBI" id="CHEBI:30616"/>
    </ligand>
</feature>
<dbReference type="GO" id="GO:0005737">
    <property type="term" value="C:cytoplasm"/>
    <property type="evidence" value="ECO:0007669"/>
    <property type="project" value="UniProtKB-SubCell"/>
</dbReference>
<evidence type="ECO:0000256" key="7">
    <source>
        <dbReference type="ARBA" id="ARBA00022694"/>
    </source>
</evidence>
<dbReference type="GO" id="GO:0005524">
    <property type="term" value="F:ATP binding"/>
    <property type="evidence" value="ECO:0007669"/>
    <property type="project" value="UniProtKB-UniRule"/>
</dbReference>
<proteinExistence type="inferred from homology"/>
<evidence type="ECO:0000256" key="12">
    <source>
        <dbReference type="ARBA" id="ARBA00048366"/>
    </source>
</evidence>
<feature type="binding site" evidence="14">
    <location>
        <position position="132"/>
    </location>
    <ligand>
        <name>L-threonine</name>
        <dbReference type="ChEBI" id="CHEBI:57926"/>
    </ligand>
</feature>
<evidence type="ECO:0000256" key="9">
    <source>
        <dbReference type="ARBA" id="ARBA00022741"/>
    </source>
</evidence>
<dbReference type="InterPro" id="IPR005145">
    <property type="entry name" value="Sua5_C"/>
</dbReference>
<comment type="function">
    <text evidence="13">Required for the formation of a threonylcarbamoyl group on adenosine at position 37 (t(6)A37) in tRNAs that read codons beginning with adenine.</text>
</comment>
<dbReference type="EMBL" id="WQLW01000012">
    <property type="protein sequence ID" value="MVO10462.1"/>
    <property type="molecule type" value="Genomic_DNA"/>
</dbReference>
<dbReference type="PROSITE" id="PS51163">
    <property type="entry name" value="YRDC"/>
    <property type="match status" value="1"/>
</dbReference>
<feature type="binding site" evidence="14">
    <location>
        <position position="186"/>
    </location>
    <ligand>
        <name>ATP</name>
        <dbReference type="ChEBI" id="CHEBI:30616"/>
    </ligand>
</feature>
<evidence type="ECO:0000259" key="15">
    <source>
        <dbReference type="PROSITE" id="PS51163"/>
    </source>
</evidence>
<evidence type="ECO:0000313" key="17">
    <source>
        <dbReference type="Proteomes" id="UP000431264"/>
    </source>
</evidence>
<feature type="binding site" evidence="14">
    <location>
        <position position="222"/>
    </location>
    <ligand>
        <name>ATP</name>
        <dbReference type="ChEBI" id="CHEBI:30616"/>
    </ligand>
</feature>
<dbReference type="OrthoDB" id="9814580at2"/>
<name>A0A6I4IU98_9FLAO</name>
<dbReference type="InterPro" id="IPR038385">
    <property type="entry name" value="Sua5/YwlC_C"/>
</dbReference>
<dbReference type="PANTHER" id="PTHR17490">
    <property type="entry name" value="SUA5"/>
    <property type="match status" value="1"/>
</dbReference>
<keyword evidence="17" id="KW-1185">Reference proteome</keyword>
<evidence type="ECO:0000256" key="6">
    <source>
        <dbReference type="ARBA" id="ARBA00022679"/>
    </source>
</evidence>
<feature type="binding site" evidence="14">
    <location>
        <position position="142"/>
    </location>
    <ligand>
        <name>L-threonine</name>
        <dbReference type="ChEBI" id="CHEBI:57926"/>
    </ligand>
</feature>
<keyword evidence="8 13" id="KW-0548">Nucleotidyltransferase</keyword>
<feature type="binding site" evidence="14">
    <location>
        <position position="58"/>
    </location>
    <ligand>
        <name>L-threonine</name>
        <dbReference type="ChEBI" id="CHEBI:57926"/>
    </ligand>
</feature>
<evidence type="ECO:0000256" key="4">
    <source>
        <dbReference type="ARBA" id="ARBA00015492"/>
    </source>
</evidence>
<protein>
    <recommendedName>
        <fullName evidence="4 13">Threonylcarbamoyl-AMP synthase</fullName>
        <shortName evidence="13">TC-AMP synthase</shortName>
        <ecNumber evidence="3 13">2.7.7.87</ecNumber>
    </recommendedName>
    <alternativeName>
        <fullName evidence="11 13">L-threonylcarbamoyladenylate synthase</fullName>
    </alternativeName>
</protein>
<feature type="binding site" evidence="14">
    <location>
        <position position="112"/>
    </location>
    <ligand>
        <name>L-threonine</name>
        <dbReference type="ChEBI" id="CHEBI:57926"/>
    </ligand>
</feature>
<dbReference type="GO" id="GO:0006450">
    <property type="term" value="P:regulation of translational fidelity"/>
    <property type="evidence" value="ECO:0007669"/>
    <property type="project" value="TreeGrafter"/>
</dbReference>